<dbReference type="InterPro" id="IPR003317">
    <property type="entry name" value="Cyt-d_oxidase_su2"/>
</dbReference>
<protein>
    <submittedName>
        <fullName evidence="8">Ubiquinol oxidase subunit II</fullName>
    </submittedName>
</protein>
<keyword evidence="5 7" id="KW-1133">Transmembrane helix</keyword>
<evidence type="ECO:0000256" key="6">
    <source>
        <dbReference type="ARBA" id="ARBA00023136"/>
    </source>
</evidence>
<sequence length="334" mass="36412">MDWLPVLLGLAVVFSVIMYVVMDGFDLGIGILVVFAPGEAERATMINSIAPFWDGNETWLILGGTLLLAAFPLAYATLLPAFYLPLMAMLFALVFRGIAFEFRFRSTRFRWLWDLAFTGGSTLATFCQGIVLGAFIEGIPVTDGSFRGSSVGFLSVFAVICGVGLLAGYAMLGATWLIFKSSGTTANYGRRAARITLPLALAFIVIVSIWTPLAFPRIATRWFSWPNIAFLSPIPMVTAGVAFCAWRAISDTRDWRAFLLAISVFLLAFLGLGISLWPYAVPYTATLWQAASSRPTLAFVGAGTAVIVPLVLAYFAFAYWVFRGKTTDQSGYGR</sequence>
<evidence type="ECO:0000313" key="8">
    <source>
        <dbReference type="EMBL" id="KRQ17765.1"/>
    </source>
</evidence>
<dbReference type="RefSeq" id="WP_057740476.1">
    <property type="nucleotide sequence ID" value="NZ_LJYG01000002.1"/>
</dbReference>
<feature type="transmembrane region" description="Helical" evidence="7">
    <location>
        <begin position="81"/>
        <end position="99"/>
    </location>
</feature>
<feature type="transmembrane region" description="Helical" evidence="7">
    <location>
        <begin position="222"/>
        <end position="246"/>
    </location>
</feature>
<evidence type="ECO:0000256" key="5">
    <source>
        <dbReference type="ARBA" id="ARBA00022989"/>
    </source>
</evidence>
<evidence type="ECO:0000256" key="4">
    <source>
        <dbReference type="ARBA" id="ARBA00022692"/>
    </source>
</evidence>
<reference evidence="8 9" key="1">
    <citation type="submission" date="2015-09" db="EMBL/GenBank/DDBJ databases">
        <title>Draft Genome Sequence of Bradyrhizobium manausense Strain BR 3351T, a Novel Symbiotic Nitrogen-Fixing Alphaproteobacterium Isolated from Brazilian Amazon Rain Forest.</title>
        <authorList>
            <person name="De Araujo J.L."/>
            <person name="Zilli J.E."/>
        </authorList>
    </citation>
    <scope>NUCLEOTIDE SEQUENCE [LARGE SCALE GENOMIC DNA]</scope>
    <source>
        <strain evidence="8 9">BR3351</strain>
    </source>
</reference>
<feature type="transmembrane region" description="Helical" evidence="7">
    <location>
        <begin position="6"/>
        <end position="36"/>
    </location>
</feature>
<name>A0A0R3EDZ5_9BRAD</name>
<dbReference type="Proteomes" id="UP000051936">
    <property type="component" value="Unassembled WGS sequence"/>
</dbReference>
<proteinExistence type="inferred from homology"/>
<dbReference type="NCBIfam" id="TIGR00203">
    <property type="entry name" value="cydB"/>
    <property type="match status" value="1"/>
</dbReference>
<dbReference type="GO" id="GO:0005886">
    <property type="term" value="C:plasma membrane"/>
    <property type="evidence" value="ECO:0007669"/>
    <property type="project" value="UniProtKB-SubCell"/>
</dbReference>
<feature type="transmembrane region" description="Helical" evidence="7">
    <location>
        <begin position="258"/>
        <end position="277"/>
    </location>
</feature>
<dbReference type="STRING" id="989370.AOQ71_00465"/>
<dbReference type="OrthoDB" id="9776710at2"/>
<dbReference type="GO" id="GO:0016682">
    <property type="term" value="F:oxidoreductase activity, acting on diphenols and related substances as donors, oxygen as acceptor"/>
    <property type="evidence" value="ECO:0007669"/>
    <property type="project" value="TreeGrafter"/>
</dbReference>
<keyword evidence="9" id="KW-1185">Reference proteome</keyword>
<feature type="transmembrane region" description="Helical" evidence="7">
    <location>
        <begin position="156"/>
        <end position="179"/>
    </location>
</feature>
<comment type="similarity">
    <text evidence="2">Belongs to the cytochrome ubiquinol oxidase subunit 2 family.</text>
</comment>
<dbReference type="PANTHER" id="PTHR43141">
    <property type="entry name" value="CYTOCHROME BD2 SUBUNIT II"/>
    <property type="match status" value="1"/>
</dbReference>
<dbReference type="EMBL" id="LJYG01000002">
    <property type="protein sequence ID" value="KRQ17765.1"/>
    <property type="molecule type" value="Genomic_DNA"/>
</dbReference>
<keyword evidence="6 7" id="KW-0472">Membrane</keyword>
<keyword evidence="3" id="KW-1003">Cell membrane</keyword>
<dbReference type="AlphaFoldDB" id="A0A0R3EDZ5"/>
<dbReference type="GO" id="GO:0009055">
    <property type="term" value="F:electron transfer activity"/>
    <property type="evidence" value="ECO:0007669"/>
    <property type="project" value="TreeGrafter"/>
</dbReference>
<evidence type="ECO:0000256" key="3">
    <source>
        <dbReference type="ARBA" id="ARBA00022475"/>
    </source>
</evidence>
<dbReference type="Pfam" id="PF02322">
    <property type="entry name" value="Cyt_bd_oxida_II"/>
    <property type="match status" value="1"/>
</dbReference>
<keyword evidence="4 7" id="KW-0812">Transmembrane</keyword>
<comment type="caution">
    <text evidence="8">The sequence shown here is derived from an EMBL/GenBank/DDBJ whole genome shotgun (WGS) entry which is preliminary data.</text>
</comment>
<dbReference type="GO" id="GO:0019646">
    <property type="term" value="P:aerobic electron transport chain"/>
    <property type="evidence" value="ECO:0007669"/>
    <property type="project" value="TreeGrafter"/>
</dbReference>
<organism evidence="8 9">
    <name type="scientific">Bradyrhizobium manausense</name>
    <dbReference type="NCBI Taxonomy" id="989370"/>
    <lineage>
        <taxon>Bacteria</taxon>
        <taxon>Pseudomonadati</taxon>
        <taxon>Pseudomonadota</taxon>
        <taxon>Alphaproteobacteria</taxon>
        <taxon>Hyphomicrobiales</taxon>
        <taxon>Nitrobacteraceae</taxon>
        <taxon>Bradyrhizobium</taxon>
    </lineage>
</organism>
<accession>A0A0R3EDZ5</accession>
<comment type="subcellular location">
    <subcellularLocation>
        <location evidence="1">Cell membrane</location>
        <topology evidence="1">Multi-pass membrane protein</topology>
    </subcellularLocation>
</comment>
<gene>
    <name evidence="8" type="ORF">AOQ71_00465</name>
</gene>
<feature type="transmembrane region" description="Helical" evidence="7">
    <location>
        <begin position="111"/>
        <end position="136"/>
    </location>
</feature>
<dbReference type="GO" id="GO:0070069">
    <property type="term" value="C:cytochrome complex"/>
    <property type="evidence" value="ECO:0007669"/>
    <property type="project" value="TreeGrafter"/>
</dbReference>
<evidence type="ECO:0000256" key="2">
    <source>
        <dbReference type="ARBA" id="ARBA00007543"/>
    </source>
</evidence>
<evidence type="ECO:0000256" key="1">
    <source>
        <dbReference type="ARBA" id="ARBA00004651"/>
    </source>
</evidence>
<feature type="transmembrane region" description="Helical" evidence="7">
    <location>
        <begin position="297"/>
        <end position="322"/>
    </location>
</feature>
<dbReference type="PANTHER" id="PTHR43141:SF4">
    <property type="entry name" value="CYTOCHROME BD2 SUBUNIT II"/>
    <property type="match status" value="1"/>
</dbReference>
<evidence type="ECO:0000313" key="9">
    <source>
        <dbReference type="Proteomes" id="UP000051936"/>
    </source>
</evidence>
<evidence type="ECO:0000256" key="7">
    <source>
        <dbReference type="SAM" id="Phobius"/>
    </source>
</evidence>
<feature type="transmembrane region" description="Helical" evidence="7">
    <location>
        <begin position="191"/>
        <end position="210"/>
    </location>
</feature>